<evidence type="ECO:0000313" key="3">
    <source>
        <dbReference type="EMBL" id="CAG5000701.1"/>
    </source>
</evidence>
<dbReference type="OrthoDB" id="118105at2759"/>
<dbReference type="EMBL" id="CAJQZP010000945">
    <property type="protein sequence ID" value="CAG5000701.1"/>
    <property type="molecule type" value="Genomic_DNA"/>
</dbReference>
<feature type="region of interest" description="Disordered" evidence="1">
    <location>
        <begin position="1"/>
        <end position="85"/>
    </location>
</feature>
<feature type="region of interest" description="Disordered" evidence="1">
    <location>
        <begin position="419"/>
        <end position="480"/>
    </location>
</feature>
<feature type="compositionally biased region" description="Low complexity" evidence="1">
    <location>
        <begin position="71"/>
        <end position="84"/>
    </location>
</feature>
<dbReference type="AlphaFoldDB" id="A0A8S3X4H7"/>
<gene>
    <name evidence="3" type="ORF">PAPOLLO_LOCUS13774</name>
</gene>
<sequence length="601" mass="68724">MDSNKDSNRISRLLEEVSTPESSDNNEDPYHDDGGEYDSDDDYRPSAESDSSDDEIGFNGISARHRRRYHSSSSSDNNAPVSPSLQYPALQSKQPVAQGASDLLQPTDIDLSFQSPEMEQPGAQPANDNFHDMDIFVSSPEATDSEQLQNNEEWSPTTIPIADFHFEESSSGPRFDVNSIQTPLYMFKLVFPESLIDHIVECTNKYGEKLTGQGGPRTRNSRHYKFRPVDRQEILSVFGICLLQGQLKFPLRRNFFSNDPLYYHPFFQHVTYGRRFEQVIRCLCVADDQAKGEHKVLDFIKALNNNFQLIYGPSKELCIDESLILFRGRIIFRQYIKSKKARYGIKFYVLTTASGYVLDMIIYRGKDASAETGKKTQNIVLKLLEPYVLKGHHVFMDNFYNSVELSQKLLDLRTHSCGTLRKNRKGNPRDAPQTQNEDSAESEQTQAGSEEQKTPNSEISRNGSSELMTPSYSRKPTNKKRKIDITIDRAIKELKTINEQAKVQTEDEFDLFCKSLAVQLKKMPLNRALICQEKLQSAMTQERLTQMSQSFPEVIYSDSSIHPHLLSTSRLYTKIQHRSIIIVTTLSPNKFIRNHNQCLYP</sequence>
<dbReference type="Pfam" id="PF13843">
    <property type="entry name" value="DDE_Tnp_1_7"/>
    <property type="match status" value="1"/>
</dbReference>
<evidence type="ECO:0000259" key="2">
    <source>
        <dbReference type="Pfam" id="PF13843"/>
    </source>
</evidence>
<evidence type="ECO:0000313" key="4">
    <source>
        <dbReference type="Proteomes" id="UP000691718"/>
    </source>
</evidence>
<accession>A0A8S3X4H7</accession>
<feature type="domain" description="PiggyBac transposable element-derived protein" evidence="2">
    <location>
        <begin position="182"/>
        <end position="502"/>
    </location>
</feature>
<comment type="caution">
    <text evidence="3">The sequence shown here is derived from an EMBL/GenBank/DDBJ whole genome shotgun (WGS) entry which is preliminary data.</text>
</comment>
<keyword evidence="4" id="KW-1185">Reference proteome</keyword>
<proteinExistence type="predicted"/>
<name>A0A8S3X4H7_PARAO</name>
<dbReference type="InterPro" id="IPR029526">
    <property type="entry name" value="PGBD"/>
</dbReference>
<organism evidence="3 4">
    <name type="scientific">Parnassius apollo</name>
    <name type="common">Apollo butterfly</name>
    <name type="synonym">Papilio apollo</name>
    <dbReference type="NCBI Taxonomy" id="110799"/>
    <lineage>
        <taxon>Eukaryota</taxon>
        <taxon>Metazoa</taxon>
        <taxon>Ecdysozoa</taxon>
        <taxon>Arthropoda</taxon>
        <taxon>Hexapoda</taxon>
        <taxon>Insecta</taxon>
        <taxon>Pterygota</taxon>
        <taxon>Neoptera</taxon>
        <taxon>Endopterygota</taxon>
        <taxon>Lepidoptera</taxon>
        <taxon>Glossata</taxon>
        <taxon>Ditrysia</taxon>
        <taxon>Papilionoidea</taxon>
        <taxon>Papilionidae</taxon>
        <taxon>Parnassiinae</taxon>
        <taxon>Parnassini</taxon>
        <taxon>Parnassius</taxon>
        <taxon>Parnassius</taxon>
    </lineage>
</organism>
<reference evidence="3" key="1">
    <citation type="submission" date="2021-04" db="EMBL/GenBank/DDBJ databases">
        <authorList>
            <person name="Tunstrom K."/>
        </authorList>
    </citation>
    <scope>NUCLEOTIDE SEQUENCE</scope>
</reference>
<dbReference type="PANTHER" id="PTHR46599:SF3">
    <property type="entry name" value="PIGGYBAC TRANSPOSABLE ELEMENT-DERIVED PROTEIN 4"/>
    <property type="match status" value="1"/>
</dbReference>
<dbReference type="Proteomes" id="UP000691718">
    <property type="component" value="Unassembled WGS sequence"/>
</dbReference>
<feature type="compositionally biased region" description="Basic and acidic residues" evidence="1">
    <location>
        <begin position="1"/>
        <end position="15"/>
    </location>
</feature>
<evidence type="ECO:0000256" key="1">
    <source>
        <dbReference type="SAM" id="MobiDB-lite"/>
    </source>
</evidence>
<feature type="compositionally biased region" description="Polar residues" evidence="1">
    <location>
        <begin position="432"/>
        <end position="475"/>
    </location>
</feature>
<dbReference type="PANTHER" id="PTHR46599">
    <property type="entry name" value="PIGGYBAC TRANSPOSABLE ELEMENT-DERIVED PROTEIN 4"/>
    <property type="match status" value="1"/>
</dbReference>
<protein>
    <submittedName>
        <fullName evidence="3">(apollo) hypothetical protein</fullName>
    </submittedName>
</protein>